<dbReference type="InterPro" id="IPR003018">
    <property type="entry name" value="GAF"/>
</dbReference>
<dbReference type="PATRIC" id="fig|1300345.3.peg.2278"/>
<dbReference type="SUPFAM" id="SSF49879">
    <property type="entry name" value="SMAD/FHA domain"/>
    <property type="match status" value="1"/>
</dbReference>
<dbReference type="SMART" id="SM00065">
    <property type="entry name" value="GAF"/>
    <property type="match status" value="1"/>
</dbReference>
<sequence length="295" mass="31585">MQARLIAFLPDQAAIVRTARPGETLRIGRAQDNDLRLDHPSVSRAHAQLIGSDSGWLLRDLGSKNGSYVDGRAVLGDVALAKPGWLRFGDIHCELGLLSALDLAEEDAHRLARRTAATAHTAQLERLTNLGDLLDASLRSVLDLSQCERGFVLLAQGDDFRVRSSQALDAGALPDRAFSGSVGAVRRALDERRAVVANDIASDAELAARHSIVSQGLRTLLCLPLFEGERTLGAIYADRTGPGPAITTLDVELLQAFAEHAAVWIAARRATEQLAQAGDAAPRWSRIVAAQAEVA</sequence>
<dbReference type="Gene3D" id="2.60.200.20">
    <property type="match status" value="1"/>
</dbReference>
<dbReference type="SMART" id="SM00240">
    <property type="entry name" value="FHA"/>
    <property type="match status" value="1"/>
</dbReference>
<dbReference type="eggNOG" id="COG2203">
    <property type="taxonomic scope" value="Bacteria"/>
</dbReference>
<comment type="caution">
    <text evidence="2">The sequence shown here is derived from an EMBL/GenBank/DDBJ whole genome shotgun (WGS) entry which is preliminary data.</text>
</comment>
<dbReference type="STRING" id="1300345.LF41_609"/>
<dbReference type="Gene3D" id="3.30.450.40">
    <property type="match status" value="1"/>
</dbReference>
<evidence type="ECO:0000313" key="3">
    <source>
        <dbReference type="Proteomes" id="UP000030518"/>
    </source>
</evidence>
<keyword evidence="3" id="KW-1185">Reference proteome</keyword>
<dbReference type="InterPro" id="IPR029016">
    <property type="entry name" value="GAF-like_dom_sf"/>
</dbReference>
<feature type="domain" description="FHA" evidence="1">
    <location>
        <begin position="25"/>
        <end position="74"/>
    </location>
</feature>
<dbReference type="PANTHER" id="PTHR23308">
    <property type="entry name" value="NUCLEAR INHIBITOR OF PROTEIN PHOSPHATASE-1"/>
    <property type="match status" value="1"/>
</dbReference>
<dbReference type="OrthoDB" id="5953293at2"/>
<dbReference type="CDD" id="cd00060">
    <property type="entry name" value="FHA"/>
    <property type="match status" value="1"/>
</dbReference>
<dbReference type="Proteomes" id="UP000030518">
    <property type="component" value="Unassembled WGS sequence"/>
</dbReference>
<organism evidence="2 3">
    <name type="scientific">Lysobacter dokdonensis DS-58</name>
    <dbReference type="NCBI Taxonomy" id="1300345"/>
    <lineage>
        <taxon>Bacteria</taxon>
        <taxon>Pseudomonadati</taxon>
        <taxon>Pseudomonadota</taxon>
        <taxon>Gammaproteobacteria</taxon>
        <taxon>Lysobacterales</taxon>
        <taxon>Lysobacteraceae</taxon>
        <taxon>Noviluteimonas</taxon>
    </lineage>
</organism>
<dbReference type="Pfam" id="PF01590">
    <property type="entry name" value="GAF"/>
    <property type="match status" value="1"/>
</dbReference>
<dbReference type="Pfam" id="PF00498">
    <property type="entry name" value="FHA"/>
    <property type="match status" value="1"/>
</dbReference>
<protein>
    <submittedName>
        <fullName evidence="2">FHA domain-containing protein</fullName>
    </submittedName>
</protein>
<dbReference type="InterPro" id="IPR008984">
    <property type="entry name" value="SMAD_FHA_dom_sf"/>
</dbReference>
<dbReference type="InterPro" id="IPR050923">
    <property type="entry name" value="Cell_Proc_Reg/RNA_Proc"/>
</dbReference>
<proteinExistence type="predicted"/>
<dbReference type="InterPro" id="IPR000253">
    <property type="entry name" value="FHA_dom"/>
</dbReference>
<accession>A0A0A2WFQ7</accession>
<name>A0A0A2WFQ7_9GAMM</name>
<evidence type="ECO:0000259" key="1">
    <source>
        <dbReference type="PROSITE" id="PS50006"/>
    </source>
</evidence>
<gene>
    <name evidence="2" type="ORF">LF41_609</name>
</gene>
<evidence type="ECO:0000313" key="2">
    <source>
        <dbReference type="EMBL" id="KGQ18583.1"/>
    </source>
</evidence>
<dbReference type="eggNOG" id="COG1716">
    <property type="taxonomic scope" value="Bacteria"/>
</dbReference>
<dbReference type="RefSeq" id="WP_052116375.1">
    <property type="nucleotide sequence ID" value="NZ_JRKJ01000018.1"/>
</dbReference>
<dbReference type="AlphaFoldDB" id="A0A0A2WFQ7"/>
<dbReference type="PROSITE" id="PS50006">
    <property type="entry name" value="FHA_DOMAIN"/>
    <property type="match status" value="1"/>
</dbReference>
<dbReference type="SUPFAM" id="SSF55781">
    <property type="entry name" value="GAF domain-like"/>
    <property type="match status" value="1"/>
</dbReference>
<reference evidence="2 3" key="1">
    <citation type="submission" date="2014-09" db="EMBL/GenBank/DDBJ databases">
        <title>Genome sequences of Lysobacter dokdonensis DS-58.</title>
        <authorList>
            <person name="Kim J.F."/>
            <person name="Kwak M.-J."/>
        </authorList>
    </citation>
    <scope>NUCLEOTIDE SEQUENCE [LARGE SCALE GENOMIC DNA]</scope>
    <source>
        <strain evidence="2 3">DS-58</strain>
    </source>
</reference>
<dbReference type="EMBL" id="JRKJ01000018">
    <property type="protein sequence ID" value="KGQ18583.1"/>
    <property type="molecule type" value="Genomic_DNA"/>
</dbReference>